<dbReference type="InterPro" id="IPR005467">
    <property type="entry name" value="His_kinase_dom"/>
</dbReference>
<dbReference type="AlphaFoldDB" id="A0A5C1QBN3"/>
<comment type="subcellular location">
    <subcellularLocation>
        <location evidence="2">Membrane</location>
    </subcellularLocation>
</comment>
<dbReference type="InterPro" id="IPR004358">
    <property type="entry name" value="Sig_transdc_His_kin-like_C"/>
</dbReference>
<feature type="domain" description="HAMP" evidence="13">
    <location>
        <begin position="298"/>
        <end position="350"/>
    </location>
</feature>
<dbReference type="RefSeq" id="WP_149568168.1">
    <property type="nucleotide sequence ID" value="NZ_CP035807.1"/>
</dbReference>
<dbReference type="InterPro" id="IPR036890">
    <property type="entry name" value="HATPase_C_sf"/>
</dbReference>
<evidence type="ECO:0000256" key="1">
    <source>
        <dbReference type="ARBA" id="ARBA00000085"/>
    </source>
</evidence>
<reference evidence="14 15" key="2">
    <citation type="submission" date="2019-09" db="EMBL/GenBank/DDBJ databases">
        <title>Complete Genome Sequence and Methylome Analysis of free living Spirochaetas.</title>
        <authorList>
            <person name="Leshcheva N."/>
            <person name="Mikheeva N."/>
        </authorList>
    </citation>
    <scope>NUCLEOTIDE SEQUENCE [LARGE SCALE GENOMIC DNA]</scope>
    <source>
        <strain evidence="14 15">P</strain>
    </source>
</reference>
<feature type="domain" description="Response regulatory" evidence="12">
    <location>
        <begin position="1129"/>
        <end position="1246"/>
    </location>
</feature>
<evidence type="ECO:0000256" key="6">
    <source>
        <dbReference type="ARBA" id="ARBA00022777"/>
    </source>
</evidence>
<dbReference type="InterPro" id="IPR003661">
    <property type="entry name" value="HisK_dim/P_dom"/>
</dbReference>
<dbReference type="CDD" id="cd06225">
    <property type="entry name" value="HAMP"/>
    <property type="match status" value="1"/>
</dbReference>
<dbReference type="InterPro" id="IPR036097">
    <property type="entry name" value="HisK_dim/P_sf"/>
</dbReference>
<dbReference type="InterPro" id="IPR003660">
    <property type="entry name" value="HAMP_dom"/>
</dbReference>
<dbReference type="CDD" id="cd00082">
    <property type="entry name" value="HisKA"/>
    <property type="match status" value="1"/>
</dbReference>
<keyword evidence="6" id="KW-0418">Kinase</keyword>
<keyword evidence="7" id="KW-0902">Two-component regulatory system</keyword>
<feature type="domain" description="Response regulatory" evidence="12">
    <location>
        <begin position="983"/>
        <end position="1099"/>
    </location>
</feature>
<dbReference type="GO" id="GO:0016020">
    <property type="term" value="C:membrane"/>
    <property type="evidence" value="ECO:0007669"/>
    <property type="project" value="UniProtKB-SubCell"/>
</dbReference>
<dbReference type="CDD" id="cd17546">
    <property type="entry name" value="REC_hyHK_CKI1_RcsC-like"/>
    <property type="match status" value="1"/>
</dbReference>
<evidence type="ECO:0000256" key="8">
    <source>
        <dbReference type="PROSITE-ProRule" id="PRU00169"/>
    </source>
</evidence>
<evidence type="ECO:0000256" key="3">
    <source>
        <dbReference type="ARBA" id="ARBA00012438"/>
    </source>
</evidence>
<dbReference type="Proteomes" id="UP000323824">
    <property type="component" value="Chromosome"/>
</dbReference>
<dbReference type="SMART" id="SM00448">
    <property type="entry name" value="REC"/>
    <property type="match status" value="3"/>
</dbReference>
<dbReference type="PRINTS" id="PR00344">
    <property type="entry name" value="BCTRLSENSOR"/>
</dbReference>
<evidence type="ECO:0000256" key="5">
    <source>
        <dbReference type="ARBA" id="ARBA00022679"/>
    </source>
</evidence>
<dbReference type="Gene3D" id="3.30.450.40">
    <property type="match status" value="1"/>
</dbReference>
<feature type="domain" description="Histidine kinase" evidence="11">
    <location>
        <begin position="608"/>
        <end position="828"/>
    </location>
</feature>
<reference evidence="14 15" key="1">
    <citation type="submission" date="2019-02" db="EMBL/GenBank/DDBJ databases">
        <authorList>
            <person name="Fomenkov A."/>
            <person name="Dubinina G."/>
            <person name="Grabovich M."/>
            <person name="Vincze T."/>
            <person name="Roberts R.J."/>
        </authorList>
    </citation>
    <scope>NUCLEOTIDE SEQUENCE [LARGE SCALE GENOMIC DNA]</scope>
    <source>
        <strain evidence="14 15">P</strain>
    </source>
</reference>
<keyword evidence="10" id="KW-0812">Transmembrane</keyword>
<dbReference type="InterPro" id="IPR001789">
    <property type="entry name" value="Sig_transdc_resp-reg_receiver"/>
</dbReference>
<dbReference type="OrthoDB" id="9790669at2"/>
<dbReference type="SMART" id="SM00387">
    <property type="entry name" value="HATPase_c"/>
    <property type="match status" value="1"/>
</dbReference>
<dbReference type="Pfam" id="PF00512">
    <property type="entry name" value="HisKA"/>
    <property type="match status" value="1"/>
</dbReference>
<dbReference type="Pfam" id="PF00072">
    <property type="entry name" value="Response_reg"/>
    <property type="match status" value="3"/>
</dbReference>
<evidence type="ECO:0000256" key="2">
    <source>
        <dbReference type="ARBA" id="ARBA00004370"/>
    </source>
</evidence>
<protein>
    <recommendedName>
        <fullName evidence="3">histidine kinase</fullName>
        <ecNumber evidence="3">2.7.13.3</ecNumber>
    </recommendedName>
</protein>
<gene>
    <name evidence="14" type="ORF">EW093_09475</name>
</gene>
<keyword evidence="4 8" id="KW-0597">Phosphoprotein</keyword>
<organism evidence="14 15">
    <name type="scientific">Thiospirochaeta perfilievii</name>
    <dbReference type="NCBI Taxonomy" id="252967"/>
    <lineage>
        <taxon>Bacteria</taxon>
        <taxon>Pseudomonadati</taxon>
        <taxon>Spirochaetota</taxon>
        <taxon>Spirochaetia</taxon>
        <taxon>Spirochaetales</taxon>
        <taxon>Spirochaetaceae</taxon>
        <taxon>Thiospirochaeta</taxon>
    </lineage>
</organism>
<evidence type="ECO:0000256" key="9">
    <source>
        <dbReference type="SAM" id="Coils"/>
    </source>
</evidence>
<dbReference type="SUPFAM" id="SSF47384">
    <property type="entry name" value="Homodimeric domain of signal transducing histidine kinase"/>
    <property type="match status" value="1"/>
</dbReference>
<keyword evidence="5" id="KW-0808">Transferase</keyword>
<evidence type="ECO:0000313" key="14">
    <source>
        <dbReference type="EMBL" id="QEN04927.1"/>
    </source>
</evidence>
<dbReference type="FunFam" id="3.30.565.10:FF:000010">
    <property type="entry name" value="Sensor histidine kinase RcsC"/>
    <property type="match status" value="1"/>
</dbReference>
<feature type="domain" description="Response regulatory" evidence="12">
    <location>
        <begin position="861"/>
        <end position="974"/>
    </location>
</feature>
<dbReference type="GO" id="GO:0000155">
    <property type="term" value="F:phosphorelay sensor kinase activity"/>
    <property type="evidence" value="ECO:0007669"/>
    <property type="project" value="InterPro"/>
</dbReference>
<dbReference type="PROSITE" id="PS50885">
    <property type="entry name" value="HAMP"/>
    <property type="match status" value="1"/>
</dbReference>
<name>A0A5C1QBN3_9SPIO</name>
<dbReference type="Pfam" id="PF02518">
    <property type="entry name" value="HATPase_c"/>
    <property type="match status" value="1"/>
</dbReference>
<dbReference type="SMART" id="SM00388">
    <property type="entry name" value="HisKA"/>
    <property type="match status" value="1"/>
</dbReference>
<dbReference type="Gene3D" id="3.40.50.2300">
    <property type="match status" value="3"/>
</dbReference>
<dbReference type="CDD" id="cd16922">
    <property type="entry name" value="HATPase_EvgS-ArcB-TorS-like"/>
    <property type="match status" value="1"/>
</dbReference>
<keyword evidence="10" id="KW-1133">Transmembrane helix</keyword>
<keyword evidence="9" id="KW-0175">Coiled coil</keyword>
<feature type="coiled-coil region" evidence="9">
    <location>
        <begin position="515"/>
        <end position="598"/>
    </location>
</feature>
<comment type="catalytic activity">
    <reaction evidence="1">
        <text>ATP + protein L-histidine = ADP + protein N-phospho-L-histidine.</text>
        <dbReference type="EC" id="2.7.13.3"/>
    </reaction>
</comment>
<dbReference type="Gene3D" id="1.10.287.130">
    <property type="match status" value="1"/>
</dbReference>
<accession>A0A5C1QBN3</accession>
<dbReference type="Pfam" id="PF13185">
    <property type="entry name" value="GAF_2"/>
    <property type="match status" value="1"/>
</dbReference>
<dbReference type="PROSITE" id="PS50110">
    <property type="entry name" value="RESPONSE_REGULATORY"/>
    <property type="match status" value="3"/>
</dbReference>
<dbReference type="SUPFAM" id="SSF158472">
    <property type="entry name" value="HAMP domain-like"/>
    <property type="match status" value="1"/>
</dbReference>
<dbReference type="Gene3D" id="3.30.450.20">
    <property type="entry name" value="PAS domain"/>
    <property type="match status" value="1"/>
</dbReference>
<dbReference type="InterPro" id="IPR029016">
    <property type="entry name" value="GAF-like_dom_sf"/>
</dbReference>
<dbReference type="SUPFAM" id="SSF55781">
    <property type="entry name" value="GAF domain-like"/>
    <property type="match status" value="1"/>
</dbReference>
<keyword evidence="15" id="KW-1185">Reference proteome</keyword>
<sequence length="1247" mass="140249">MQTSDILLENSKEHLSTIQGIRIDALKDDIEHRLSEFDSLLSNNIVTDFFSNNLIDEGEDFSTYDEYFSKFLLTNNFYNVYIMGTEKESILYSFKNEKGSYKSSGLSRVWSDAIGSTEIVMEDFDKFNPSMAMQSAFLGKSFRDDDGTILGVVVLQITEDFINTILKSREGLGDTGESYIISYDPSEPDRYTFRSNMKTMGNGKYEIGYTWTHAPLNYWIDAFSSGITGDFGEYVDSEGKKVLAIYNKIDVPWLEWYLITKVDKYEVLSSLNSVLLRTILVSFFILIIIAILSIYFSAKLTDPIIKGAEFAKDISHGNYNSNLDVHRSDEIGVLARALKDMGRKLKEQSWLRLGKEGLDDALRGEHDVRSMGTKFISFMVKHLDAQLGALYLVDESNDKQLILSSSYAFSDRKGNFNKITIGEGLVGQAAFEKNEIVYTHVPTDSPEFNYGVSSMIPTCYIATPIVYEDELLGVSLIGVTVPVTTLQRKFISNIRDSIGILINSAKSSTVIQDLLLDAQIKQEELRVSNEELEQQTEALKESEKDLQAQQEELRVTNEELEERTDALEKQRKIMKDKNKELEIIGRDLESKAQDLERASQYKSEFLANMSHELRTPLNSILILSQLISNNKQGNLDEKQIKSAKAINSSGEDLLRLINEILDLSKVESGKVDINPELMTLESLKEDMDRVYNPTAEQKQISFNINIDKNLPQTIITDPHRLQQVLKNLLTNAFKFTESNGTVSLNMNKDGDNIVFSVTDNGIGIPEDKQDAVFEAFKQADGSTSRKYGGTGLGLSISKELAKLLGGDITLKSQEGKGSTFSITLPIKEGCSSPVIVDEKKNTLVEIHIKDDREGVNLDTKTLLIIEDDVNFAAILKEQAHDRGFKVLIAEDGETGLHFADYYRPCGIILDLGLPGIDGLSVMERLKNDPELRHIPVHIMSGNEEKIPALQMGAIGFMLKPVTIDGIGDAFKKIEDTISAKLHKLLIIEDDDIQRDSIKELISGSDVEITGVGSGEEAYTILKNQKFDCVVLDLGLQDMSGYELLDRINRDREISQTPIIIYTGRDLSPEEELRLKRYAESIIIKGVKSPERLLEESSLFLHRVNSDLPEEQKEIMNKNSRREEVLTGKNILIVDDDMRNIFALSNILEDKDINVIVARDGLESIDKINENPTIDLVLMDIMMPKMDGYEAINRIRKIRNRETLPIIALTANAMKGDRNKCIDAGANDYLAKPVDNGKLLSMLRVWLY</sequence>
<evidence type="ECO:0000313" key="15">
    <source>
        <dbReference type="Proteomes" id="UP000323824"/>
    </source>
</evidence>
<dbReference type="SUPFAM" id="SSF52172">
    <property type="entry name" value="CheY-like"/>
    <property type="match status" value="3"/>
</dbReference>
<dbReference type="PANTHER" id="PTHR45339">
    <property type="entry name" value="HYBRID SIGNAL TRANSDUCTION HISTIDINE KINASE J"/>
    <property type="match status" value="1"/>
</dbReference>
<dbReference type="EMBL" id="CP035807">
    <property type="protein sequence ID" value="QEN04927.1"/>
    <property type="molecule type" value="Genomic_DNA"/>
</dbReference>
<dbReference type="Gene3D" id="3.30.565.10">
    <property type="entry name" value="Histidine kinase-like ATPase, C-terminal domain"/>
    <property type="match status" value="1"/>
</dbReference>
<dbReference type="Pfam" id="PF00672">
    <property type="entry name" value="HAMP"/>
    <property type="match status" value="1"/>
</dbReference>
<evidence type="ECO:0000256" key="7">
    <source>
        <dbReference type="ARBA" id="ARBA00023012"/>
    </source>
</evidence>
<evidence type="ECO:0000256" key="4">
    <source>
        <dbReference type="ARBA" id="ARBA00022553"/>
    </source>
</evidence>
<evidence type="ECO:0000259" key="12">
    <source>
        <dbReference type="PROSITE" id="PS50110"/>
    </source>
</evidence>
<dbReference type="PANTHER" id="PTHR45339:SF1">
    <property type="entry name" value="HYBRID SIGNAL TRANSDUCTION HISTIDINE KINASE J"/>
    <property type="match status" value="1"/>
</dbReference>
<feature type="transmembrane region" description="Helical" evidence="10">
    <location>
        <begin position="274"/>
        <end position="296"/>
    </location>
</feature>
<dbReference type="CDD" id="cd00156">
    <property type="entry name" value="REC"/>
    <property type="match status" value="1"/>
</dbReference>
<dbReference type="SUPFAM" id="SSF55874">
    <property type="entry name" value="ATPase domain of HSP90 chaperone/DNA topoisomerase II/histidine kinase"/>
    <property type="match status" value="1"/>
</dbReference>
<evidence type="ECO:0000259" key="11">
    <source>
        <dbReference type="PROSITE" id="PS50109"/>
    </source>
</evidence>
<dbReference type="Gene3D" id="1.10.8.500">
    <property type="entry name" value="HAMP domain in histidine kinase"/>
    <property type="match status" value="1"/>
</dbReference>
<dbReference type="InterPro" id="IPR003018">
    <property type="entry name" value="GAF"/>
</dbReference>
<dbReference type="EC" id="2.7.13.3" evidence="3"/>
<keyword evidence="10" id="KW-0472">Membrane</keyword>
<feature type="modified residue" description="4-aspartylphosphate" evidence="8">
    <location>
        <position position="1032"/>
    </location>
</feature>
<evidence type="ECO:0000259" key="13">
    <source>
        <dbReference type="PROSITE" id="PS50885"/>
    </source>
</evidence>
<dbReference type="KEGG" id="sper:EW093_09475"/>
<dbReference type="InterPro" id="IPR011006">
    <property type="entry name" value="CheY-like_superfamily"/>
</dbReference>
<feature type="modified residue" description="4-aspartylphosphate" evidence="8">
    <location>
        <position position="910"/>
    </location>
</feature>
<dbReference type="InterPro" id="IPR003594">
    <property type="entry name" value="HATPase_dom"/>
</dbReference>
<dbReference type="PROSITE" id="PS50109">
    <property type="entry name" value="HIS_KIN"/>
    <property type="match status" value="1"/>
</dbReference>
<evidence type="ECO:0000256" key="10">
    <source>
        <dbReference type="SAM" id="Phobius"/>
    </source>
</evidence>
<feature type="modified residue" description="4-aspartylphosphate" evidence="8">
    <location>
        <position position="1179"/>
    </location>
</feature>
<proteinExistence type="predicted"/>